<dbReference type="Proteomes" id="UP001603857">
    <property type="component" value="Unassembled WGS sequence"/>
</dbReference>
<organism evidence="1 2">
    <name type="scientific">Flemingia macrophylla</name>
    <dbReference type="NCBI Taxonomy" id="520843"/>
    <lineage>
        <taxon>Eukaryota</taxon>
        <taxon>Viridiplantae</taxon>
        <taxon>Streptophyta</taxon>
        <taxon>Embryophyta</taxon>
        <taxon>Tracheophyta</taxon>
        <taxon>Spermatophyta</taxon>
        <taxon>Magnoliopsida</taxon>
        <taxon>eudicotyledons</taxon>
        <taxon>Gunneridae</taxon>
        <taxon>Pentapetalae</taxon>
        <taxon>rosids</taxon>
        <taxon>fabids</taxon>
        <taxon>Fabales</taxon>
        <taxon>Fabaceae</taxon>
        <taxon>Papilionoideae</taxon>
        <taxon>50 kb inversion clade</taxon>
        <taxon>NPAAA clade</taxon>
        <taxon>indigoferoid/millettioid clade</taxon>
        <taxon>Phaseoleae</taxon>
        <taxon>Flemingia</taxon>
    </lineage>
</organism>
<keyword evidence="2" id="KW-1185">Reference proteome</keyword>
<name>A0ABD1LKT9_9FABA</name>
<dbReference type="EMBL" id="JBGMDY010000008">
    <property type="protein sequence ID" value="KAL2324106.1"/>
    <property type="molecule type" value="Genomic_DNA"/>
</dbReference>
<gene>
    <name evidence="1" type="ORF">Fmac_023164</name>
</gene>
<proteinExistence type="predicted"/>
<dbReference type="InterPro" id="IPR008480">
    <property type="entry name" value="DUF761_pln"/>
</dbReference>
<reference evidence="1 2" key="1">
    <citation type="submission" date="2024-08" db="EMBL/GenBank/DDBJ databases">
        <title>Insights into the chromosomal genome structure of Flemingia macrophylla.</title>
        <authorList>
            <person name="Ding Y."/>
            <person name="Zhao Y."/>
            <person name="Bi W."/>
            <person name="Wu M."/>
            <person name="Zhao G."/>
            <person name="Gong Y."/>
            <person name="Li W."/>
            <person name="Zhang P."/>
        </authorList>
    </citation>
    <scope>NUCLEOTIDE SEQUENCE [LARGE SCALE GENOMIC DNA]</scope>
    <source>
        <strain evidence="1">DYQJB</strain>
        <tissue evidence="1">Leaf</tissue>
    </source>
</reference>
<dbReference type="AlphaFoldDB" id="A0ABD1LKT9"/>
<comment type="caution">
    <text evidence="1">The sequence shown here is derived from an EMBL/GenBank/DDBJ whole genome shotgun (WGS) entry which is preliminary data.</text>
</comment>
<dbReference type="Pfam" id="PF05553">
    <property type="entry name" value="DUF761"/>
    <property type="match status" value="1"/>
</dbReference>
<accession>A0ABD1LKT9</accession>
<protein>
    <submittedName>
        <fullName evidence="1">Uncharacterized protein</fullName>
    </submittedName>
</protein>
<evidence type="ECO:0000313" key="2">
    <source>
        <dbReference type="Proteomes" id="UP001603857"/>
    </source>
</evidence>
<evidence type="ECO:0000313" key="1">
    <source>
        <dbReference type="EMBL" id="KAL2324106.1"/>
    </source>
</evidence>
<sequence length="79" mass="9222">MACQISCALIRPKQFKNRAHRGSLYLYCCLGNFKVQANHEDCHLSPSLVADEDESVDEKAERFIQNFYHQIRMQTHHSL</sequence>